<evidence type="ECO:0000313" key="1">
    <source>
        <dbReference type="EMBL" id="MBC1332170.1"/>
    </source>
</evidence>
<organism evidence="1 2">
    <name type="scientific">Listeria booriae</name>
    <dbReference type="NCBI Taxonomy" id="1552123"/>
    <lineage>
        <taxon>Bacteria</taxon>
        <taxon>Bacillati</taxon>
        <taxon>Bacillota</taxon>
        <taxon>Bacilli</taxon>
        <taxon>Bacillales</taxon>
        <taxon>Listeriaceae</taxon>
        <taxon>Listeria</taxon>
    </lineage>
</organism>
<comment type="caution">
    <text evidence="1">The sequence shown here is derived from an EMBL/GenBank/DDBJ whole genome shotgun (WGS) entry which is preliminary data.</text>
</comment>
<name>A0A7X0TMX7_9LIST</name>
<evidence type="ECO:0008006" key="3">
    <source>
        <dbReference type="Google" id="ProtNLM"/>
    </source>
</evidence>
<dbReference type="Proteomes" id="UP000532866">
    <property type="component" value="Unassembled WGS sequence"/>
</dbReference>
<dbReference type="EMBL" id="JAAROL010000003">
    <property type="protein sequence ID" value="MBC1332170.1"/>
    <property type="molecule type" value="Genomic_DNA"/>
</dbReference>
<dbReference type="RefSeq" id="WP_185362115.1">
    <property type="nucleotide sequence ID" value="NZ_JAARNB010000002.1"/>
</dbReference>
<dbReference type="AlphaFoldDB" id="A0A7X0TMX7"/>
<sequence>MFLFRSLELNSNDTYELGITKDYIVVNDGYTGIIVYDKQFNKQNVIKVADDLMIYHLYTSLVNNFVVIFDAEKEQLYVADLLLDTVESVVATDGIYSVYYYVEAENFRLRIGQVEHALSYKKIEKRGIRTTNETKQSLLANFQDELVFGDSEGNIYYKNEKVWKEDKHNNETMDKFVAVNQDELLIYDEVDMFIYNKSGVKNIFKTPHGFTIRKAFFKEAGSIIILLNSKGDVLKSRLEEYQLPRI</sequence>
<accession>A0A7X0TMX7</accession>
<evidence type="ECO:0000313" key="2">
    <source>
        <dbReference type="Proteomes" id="UP000532866"/>
    </source>
</evidence>
<reference evidence="1 2" key="1">
    <citation type="submission" date="2020-03" db="EMBL/GenBank/DDBJ databases">
        <title>Soil Listeria distribution.</title>
        <authorList>
            <person name="Liao J."/>
            <person name="Wiedmann M."/>
        </authorList>
    </citation>
    <scope>NUCLEOTIDE SEQUENCE [LARGE SCALE GENOMIC DNA]</scope>
    <source>
        <strain evidence="1 2">FSL L7-1833</strain>
    </source>
</reference>
<proteinExistence type="predicted"/>
<protein>
    <recommendedName>
        <fullName evidence="3">Ommochrome-binding protein-like</fullName>
    </recommendedName>
</protein>
<gene>
    <name evidence="1" type="ORF">HB759_09525</name>
</gene>